<organism evidence="10 11">
    <name type="scientific">Cyclonatronum proteinivorum</name>
    <dbReference type="NCBI Taxonomy" id="1457365"/>
    <lineage>
        <taxon>Bacteria</taxon>
        <taxon>Pseudomonadati</taxon>
        <taxon>Balneolota</taxon>
        <taxon>Balneolia</taxon>
        <taxon>Balneolales</taxon>
        <taxon>Cyclonatronaceae</taxon>
        <taxon>Cyclonatronum</taxon>
    </lineage>
</organism>
<evidence type="ECO:0000313" key="11">
    <source>
        <dbReference type="Proteomes" id="UP000254808"/>
    </source>
</evidence>
<dbReference type="InterPro" id="IPR011054">
    <property type="entry name" value="Rudment_hybrid_motif"/>
</dbReference>
<dbReference type="Proteomes" id="UP000254808">
    <property type="component" value="Chromosome"/>
</dbReference>
<dbReference type="SMART" id="SM00878">
    <property type="entry name" value="Biotin_carb_C"/>
    <property type="match status" value="1"/>
</dbReference>
<dbReference type="SUPFAM" id="SSF52440">
    <property type="entry name" value="PreATP-grasp domain"/>
    <property type="match status" value="1"/>
</dbReference>
<dbReference type="InterPro" id="IPR016185">
    <property type="entry name" value="PreATP-grasp_dom_sf"/>
</dbReference>
<evidence type="ECO:0000256" key="1">
    <source>
        <dbReference type="ARBA" id="ARBA00022598"/>
    </source>
</evidence>
<dbReference type="NCBIfam" id="NF006367">
    <property type="entry name" value="PRK08591.1"/>
    <property type="match status" value="1"/>
</dbReference>
<dbReference type="GO" id="GO:0016874">
    <property type="term" value="F:ligase activity"/>
    <property type="evidence" value="ECO:0007669"/>
    <property type="project" value="UniProtKB-KW"/>
</dbReference>
<keyword evidence="4 7" id="KW-0067">ATP-binding</keyword>
<accession>A0A345ULJ4</accession>
<dbReference type="SUPFAM" id="SSF56059">
    <property type="entry name" value="Glutathione synthetase ATP-binding domain-like"/>
    <property type="match status" value="1"/>
</dbReference>
<protein>
    <submittedName>
        <fullName evidence="10">Propionyl-CoA carboxylase alpha chain</fullName>
    </submittedName>
</protein>
<gene>
    <name evidence="10" type="ORF">CYPRO_2097</name>
</gene>
<dbReference type="InterPro" id="IPR004549">
    <property type="entry name" value="Acetyl_CoA_COase_biotin_COase"/>
</dbReference>
<dbReference type="Pfam" id="PF02786">
    <property type="entry name" value="CPSase_L_D2"/>
    <property type="match status" value="1"/>
</dbReference>
<dbReference type="FunFam" id="3.40.50.20:FF:000010">
    <property type="entry name" value="Propionyl-CoA carboxylase subunit alpha"/>
    <property type="match status" value="1"/>
</dbReference>
<keyword evidence="3 7" id="KW-0547">Nucleotide-binding</keyword>
<dbReference type="GO" id="GO:2001295">
    <property type="term" value="P:malonyl-CoA biosynthetic process"/>
    <property type="evidence" value="ECO:0007669"/>
    <property type="project" value="UniProtKB-UniPathway"/>
</dbReference>
<dbReference type="FunFam" id="3.30.470.20:FF:000028">
    <property type="entry name" value="Methylcrotonoyl-CoA carboxylase subunit alpha, mitochondrial"/>
    <property type="match status" value="1"/>
</dbReference>
<evidence type="ECO:0000256" key="7">
    <source>
        <dbReference type="PROSITE-ProRule" id="PRU00409"/>
    </source>
</evidence>
<dbReference type="InterPro" id="IPR011761">
    <property type="entry name" value="ATP-grasp"/>
</dbReference>
<name>A0A345ULJ4_9BACT</name>
<sequence length="505" mass="55904">MPEIKKVLIANRGEIAVRVIRSCRQLGIKTVAVYSEVDAGMPHVQLADEGVCLGEAASSKSYLVMEKILEAARVTGADAIHPGYGFLSENSVFAQKCKENDIIFIGPTPEAIEAMGDKTKARELMEANKVPLPPGTATALKDIAEAEMVAAQIGYPVMIKAAAGGGGKGMRIVYKKEDFASSIRTAKSEAMSAFGDDRVYVEKYLENPRHIEFQIIADTHGNVLHLFDRECSVQRRHQKVVEEAPSPFLDDDMRAAMAEVAVKAAQSCGYVGAGTVEFLADKHRNFYFLEMNTRLQVEHPVTEFITGLDLVALQLLVAEGKKLPIKQQDVTITGHSIECRICAEDPEENFMPSTGYLKRFKLPSGPGVRVDAGIEAGQTVTINYDPLLAKLVTYGKDRDEAIRRMRVALEEFQIDGCKTTIPFCHFTMLHPVFNSGTYDTHFIGSYYKPAELRMNEDVSHLAAALLHEHFVPEVHSAVPMNGKNKDPEFDEMAHASSLWWRNRRS</sequence>
<dbReference type="InterPro" id="IPR005482">
    <property type="entry name" value="Biotin_COase_C"/>
</dbReference>
<proteinExistence type="predicted"/>
<dbReference type="GO" id="GO:0005524">
    <property type="term" value="F:ATP binding"/>
    <property type="evidence" value="ECO:0007669"/>
    <property type="project" value="UniProtKB-UniRule"/>
</dbReference>
<keyword evidence="2" id="KW-0479">Metal-binding</keyword>
<dbReference type="InterPro" id="IPR005481">
    <property type="entry name" value="BC-like_N"/>
</dbReference>
<keyword evidence="5" id="KW-0460">Magnesium</keyword>
<dbReference type="Pfam" id="PF02785">
    <property type="entry name" value="Biotin_carb_C"/>
    <property type="match status" value="1"/>
</dbReference>
<dbReference type="PANTHER" id="PTHR18866">
    <property type="entry name" value="CARBOXYLASE:PYRUVATE/ACETYL-COA/PROPIONYL-COA CARBOXYLASE"/>
    <property type="match status" value="1"/>
</dbReference>
<reference evidence="10 11" key="1">
    <citation type="submission" date="2018-03" db="EMBL/GenBank/DDBJ databases">
        <title>Phenotypic and genomic properties of Cyclonatronum proteinivorum gen. nov., sp. nov., a haloalkaliphilic bacteroidete from soda lakes possessing Na+-translocating rhodopsin.</title>
        <authorList>
            <person name="Toshchakov S.V."/>
            <person name="Korzhenkov A."/>
            <person name="Samarov N.I."/>
            <person name="Kublanov I.V."/>
            <person name="Muntyan M.S."/>
            <person name="Sorokin D.Y."/>
        </authorList>
    </citation>
    <scope>NUCLEOTIDE SEQUENCE [LARGE SCALE GENOMIC DNA]</scope>
    <source>
        <strain evidence="10 11">Omega</strain>
    </source>
</reference>
<keyword evidence="1" id="KW-0436">Ligase</keyword>
<feature type="domain" description="ATP-grasp" evidence="8">
    <location>
        <begin position="122"/>
        <end position="319"/>
    </location>
</feature>
<dbReference type="RefSeq" id="WP_114984544.1">
    <property type="nucleotide sequence ID" value="NZ_CP027806.1"/>
</dbReference>
<dbReference type="GO" id="GO:0046872">
    <property type="term" value="F:metal ion binding"/>
    <property type="evidence" value="ECO:0007669"/>
    <property type="project" value="UniProtKB-KW"/>
</dbReference>
<dbReference type="PANTHER" id="PTHR18866:SF33">
    <property type="entry name" value="METHYLCROTONOYL-COA CARBOXYLASE SUBUNIT ALPHA, MITOCHONDRIAL-RELATED"/>
    <property type="match status" value="1"/>
</dbReference>
<dbReference type="PROSITE" id="PS00867">
    <property type="entry name" value="CPSASE_2"/>
    <property type="match status" value="1"/>
</dbReference>
<evidence type="ECO:0000256" key="6">
    <source>
        <dbReference type="ARBA" id="ARBA00023267"/>
    </source>
</evidence>
<dbReference type="UniPathway" id="UPA00655">
    <property type="reaction ID" value="UER00711"/>
</dbReference>
<evidence type="ECO:0000259" key="9">
    <source>
        <dbReference type="PROSITE" id="PS50979"/>
    </source>
</evidence>
<keyword evidence="6" id="KW-0092">Biotin</keyword>
<dbReference type="KEGG" id="cprv:CYPRO_2097"/>
<evidence type="ECO:0000256" key="4">
    <source>
        <dbReference type="ARBA" id="ARBA00022840"/>
    </source>
</evidence>
<dbReference type="Pfam" id="PF00289">
    <property type="entry name" value="Biotin_carb_N"/>
    <property type="match status" value="1"/>
</dbReference>
<dbReference type="PROSITE" id="PS00866">
    <property type="entry name" value="CPSASE_1"/>
    <property type="match status" value="1"/>
</dbReference>
<dbReference type="InterPro" id="IPR050856">
    <property type="entry name" value="Biotin_carboxylase_complex"/>
</dbReference>
<dbReference type="Gene3D" id="3.30.470.20">
    <property type="entry name" value="ATP-grasp fold, B domain"/>
    <property type="match status" value="1"/>
</dbReference>
<evidence type="ECO:0000256" key="3">
    <source>
        <dbReference type="ARBA" id="ARBA00022741"/>
    </source>
</evidence>
<dbReference type="PROSITE" id="PS50979">
    <property type="entry name" value="BC"/>
    <property type="match status" value="1"/>
</dbReference>
<dbReference type="InterPro" id="IPR005479">
    <property type="entry name" value="CPAse_ATP-bd"/>
</dbReference>
<dbReference type="EMBL" id="CP027806">
    <property type="protein sequence ID" value="AXJ01346.1"/>
    <property type="molecule type" value="Genomic_DNA"/>
</dbReference>
<evidence type="ECO:0000256" key="2">
    <source>
        <dbReference type="ARBA" id="ARBA00022723"/>
    </source>
</evidence>
<evidence type="ECO:0000313" key="10">
    <source>
        <dbReference type="EMBL" id="AXJ01346.1"/>
    </source>
</evidence>
<keyword evidence="11" id="KW-1185">Reference proteome</keyword>
<dbReference type="SUPFAM" id="SSF51246">
    <property type="entry name" value="Rudiment single hybrid motif"/>
    <property type="match status" value="1"/>
</dbReference>
<evidence type="ECO:0000259" key="8">
    <source>
        <dbReference type="PROSITE" id="PS50975"/>
    </source>
</evidence>
<evidence type="ECO:0000256" key="5">
    <source>
        <dbReference type="ARBA" id="ARBA00022842"/>
    </source>
</evidence>
<feature type="domain" description="Biotin carboxylation" evidence="9">
    <location>
        <begin position="3"/>
        <end position="448"/>
    </location>
</feature>
<dbReference type="AlphaFoldDB" id="A0A345ULJ4"/>
<dbReference type="PROSITE" id="PS50975">
    <property type="entry name" value="ATP_GRASP"/>
    <property type="match status" value="1"/>
</dbReference>
<dbReference type="NCBIfam" id="TIGR00514">
    <property type="entry name" value="accC"/>
    <property type="match status" value="1"/>
</dbReference>
<dbReference type="OrthoDB" id="9807469at2"/>
<dbReference type="FunFam" id="3.30.1490.20:FF:000018">
    <property type="entry name" value="Biotin carboxylase"/>
    <property type="match status" value="1"/>
</dbReference>
<dbReference type="InterPro" id="IPR011764">
    <property type="entry name" value="Biotin_carboxylation_dom"/>
</dbReference>